<dbReference type="SUPFAM" id="SSF54211">
    <property type="entry name" value="Ribosomal protein S5 domain 2-like"/>
    <property type="match status" value="1"/>
</dbReference>
<evidence type="ECO:0000256" key="8">
    <source>
        <dbReference type="ARBA" id="ARBA00023016"/>
    </source>
</evidence>
<proteinExistence type="inferred from homology"/>
<dbReference type="HAMAP" id="MF_01498">
    <property type="entry name" value="RadA_bact"/>
    <property type="match status" value="1"/>
</dbReference>
<evidence type="ECO:0000256" key="10">
    <source>
        <dbReference type="ARBA" id="ARBA00023204"/>
    </source>
</evidence>
<feature type="short sequence motif" description="RadA KNRFG motif" evidence="11">
    <location>
        <begin position="256"/>
        <end position="260"/>
    </location>
</feature>
<dbReference type="Gene3D" id="3.40.50.300">
    <property type="entry name" value="P-loop containing nucleotide triphosphate hydrolases"/>
    <property type="match status" value="1"/>
</dbReference>
<comment type="function">
    <text evidence="13">DNA-dependent ATPase involved in processing of recombination intermediates, plays a role in repairing DNA breaks. Stimulates the branch migration of RecA-mediated strand transfer reactions, allowing the 3' invading strand to extend heteroduplex DNA faster. Binds ssDNA in the presence of ADP but not other nucleotides, has ATPase activity that is stimulated by ssDNA and various branched DNA structures, but inhibited by SSB. Does not have RecA's homology-searching function.</text>
</comment>
<dbReference type="InterPro" id="IPR041166">
    <property type="entry name" value="Rubredoxin_2"/>
</dbReference>
<evidence type="ECO:0000256" key="1">
    <source>
        <dbReference type="ARBA" id="ARBA00022723"/>
    </source>
</evidence>
<keyword evidence="3 11" id="KW-0227">DNA damage</keyword>
<dbReference type="SUPFAM" id="SSF52540">
    <property type="entry name" value="P-loop containing nucleoside triphosphate hydrolases"/>
    <property type="match status" value="1"/>
</dbReference>
<dbReference type="NCBIfam" id="TIGR00416">
    <property type="entry name" value="sms"/>
    <property type="match status" value="1"/>
</dbReference>
<keyword evidence="1 11" id="KW-0479">Metal-binding</keyword>
<sequence length="468" mass="50903">MAKTKTVYYCTECGYESSGWLGKCPGCQNWNTFVEERLQPDKKSAGGNSFGFSGVHSQTKAAPIREITADVSKREATGIGELDRVLGGGIVKGSLILAAGDPGIGKSTMMLMLSGNMARTRNVLYVSGEESAQQIKMRADRLRVSGEHLFVFSETLIASIENEIERIKPDCIVIDSIQTIYDEEIASAPGSVSQVREVTGRLMRIAKGLNISVFIIGHVTKDGGIAGPRVLEHMVDTVLYFEGERHQVYRILRCVKNRFGSTNEIGVFEMREDGLAEVKNPSAAMLEGRPADASGTSVVCTLEGTRPMLLEVQALVSGTTLANPRRMTTGLDYNRVSLLLAVLEKRAGYKLGECDVYVNVVGGMRIYETAADAAVAAALMSSYRNKMIPHDTVLFGEVGLTGEIRSVSQADKRVSEAFRMGFRRCILPKGNEDGIRKLLESGLYEGCIAEYISGINDLNRLFAQPADG</sequence>
<dbReference type="InterPro" id="IPR020568">
    <property type="entry name" value="Ribosomal_Su5_D2-typ_SF"/>
</dbReference>
<reference evidence="15" key="2">
    <citation type="journal article" date="2021" name="PeerJ">
        <title>Extensive microbial diversity within the chicken gut microbiome revealed by metagenomics and culture.</title>
        <authorList>
            <person name="Gilroy R."/>
            <person name="Ravi A."/>
            <person name="Getino M."/>
            <person name="Pursley I."/>
            <person name="Horton D.L."/>
            <person name="Alikhan N.F."/>
            <person name="Baker D."/>
            <person name="Gharbi K."/>
            <person name="Hall N."/>
            <person name="Watson M."/>
            <person name="Adriaenssens E.M."/>
            <person name="Foster-Nyarko E."/>
            <person name="Jarju S."/>
            <person name="Secka A."/>
            <person name="Antonio M."/>
            <person name="Oren A."/>
            <person name="Chaudhuri R.R."/>
            <person name="La Ragione R."/>
            <person name="Hildebrand F."/>
            <person name="Pallen M.J."/>
        </authorList>
    </citation>
    <scope>NUCLEOTIDE SEQUENCE</scope>
    <source>
        <strain evidence="15">CHK195-4489</strain>
    </source>
</reference>
<dbReference type="AlphaFoldDB" id="A0A9D1I5S4"/>
<feature type="domain" description="RecA family profile 1" evidence="14">
    <location>
        <begin position="71"/>
        <end position="219"/>
    </location>
</feature>
<evidence type="ECO:0000256" key="4">
    <source>
        <dbReference type="ARBA" id="ARBA00022771"/>
    </source>
</evidence>
<evidence type="ECO:0000256" key="3">
    <source>
        <dbReference type="ARBA" id="ARBA00022763"/>
    </source>
</evidence>
<dbReference type="GO" id="GO:0140664">
    <property type="term" value="F:ATP-dependent DNA damage sensor activity"/>
    <property type="evidence" value="ECO:0007669"/>
    <property type="project" value="InterPro"/>
</dbReference>
<dbReference type="Pfam" id="PF13481">
    <property type="entry name" value="AAA_25"/>
    <property type="match status" value="1"/>
</dbReference>
<comment type="caution">
    <text evidence="15">The sequence shown here is derived from an EMBL/GenBank/DDBJ whole genome shotgun (WGS) entry which is preliminary data.</text>
</comment>
<accession>A0A9D1I5S4</accession>
<evidence type="ECO:0000313" key="16">
    <source>
        <dbReference type="Proteomes" id="UP000824089"/>
    </source>
</evidence>
<comment type="domain">
    <text evidence="11">The middle region has homology to RecA with ATPase motifs including the RadA KNRFG motif, while the C-terminus is homologous to Lon protease.</text>
</comment>
<dbReference type="GO" id="GO:0005524">
    <property type="term" value="F:ATP binding"/>
    <property type="evidence" value="ECO:0007669"/>
    <property type="project" value="UniProtKB-UniRule"/>
</dbReference>
<dbReference type="SMART" id="SM00382">
    <property type="entry name" value="AAA"/>
    <property type="match status" value="1"/>
</dbReference>
<dbReference type="Pfam" id="PF13541">
    <property type="entry name" value="ChlI"/>
    <property type="match status" value="1"/>
</dbReference>
<evidence type="ECO:0000313" key="15">
    <source>
        <dbReference type="EMBL" id="HIU28684.1"/>
    </source>
</evidence>
<dbReference type="Gene3D" id="3.30.230.10">
    <property type="match status" value="1"/>
</dbReference>
<feature type="region of interest" description="Lon-protease-like" evidence="11">
    <location>
        <begin position="355"/>
        <end position="468"/>
    </location>
</feature>
<dbReference type="FunFam" id="3.40.50.300:FF:000050">
    <property type="entry name" value="DNA repair protein RadA"/>
    <property type="match status" value="1"/>
</dbReference>
<dbReference type="GO" id="GO:0000725">
    <property type="term" value="P:recombinational repair"/>
    <property type="evidence" value="ECO:0007669"/>
    <property type="project" value="UniProtKB-UniRule"/>
</dbReference>
<dbReference type="InterPro" id="IPR027417">
    <property type="entry name" value="P-loop_NTPase"/>
</dbReference>
<evidence type="ECO:0000256" key="2">
    <source>
        <dbReference type="ARBA" id="ARBA00022741"/>
    </source>
</evidence>
<dbReference type="GO" id="GO:0003684">
    <property type="term" value="F:damaged DNA binding"/>
    <property type="evidence" value="ECO:0007669"/>
    <property type="project" value="InterPro"/>
</dbReference>
<evidence type="ECO:0000256" key="7">
    <source>
        <dbReference type="ARBA" id="ARBA00022840"/>
    </source>
</evidence>
<dbReference type="GO" id="GO:0016787">
    <property type="term" value="F:hydrolase activity"/>
    <property type="evidence" value="ECO:0007669"/>
    <property type="project" value="UniProtKB-KW"/>
</dbReference>
<protein>
    <recommendedName>
        <fullName evidence="11 12">DNA repair protein RadA</fullName>
    </recommendedName>
</protein>
<keyword evidence="4 13" id="KW-0863">Zinc-finger</keyword>
<keyword evidence="2 11" id="KW-0547">Nucleotide-binding</keyword>
<evidence type="ECO:0000256" key="13">
    <source>
        <dbReference type="RuleBase" id="RU003555"/>
    </source>
</evidence>
<dbReference type="InterPro" id="IPR020588">
    <property type="entry name" value="RecA_ATP-bd"/>
</dbReference>
<comment type="function">
    <text evidence="11">Plays a role in repairing double-strand DNA breaks, probably involving stabilizing or processing branched DNA or blocked replication forks.</text>
</comment>
<reference evidence="15" key="1">
    <citation type="submission" date="2020-10" db="EMBL/GenBank/DDBJ databases">
        <authorList>
            <person name="Gilroy R."/>
        </authorList>
    </citation>
    <scope>NUCLEOTIDE SEQUENCE</scope>
    <source>
        <strain evidence="15">CHK195-4489</strain>
    </source>
</reference>
<keyword evidence="10 11" id="KW-0234">DNA repair</keyword>
<dbReference type="Proteomes" id="UP000824089">
    <property type="component" value="Unassembled WGS sequence"/>
</dbReference>
<dbReference type="GO" id="GO:0008270">
    <property type="term" value="F:zinc ion binding"/>
    <property type="evidence" value="ECO:0007669"/>
    <property type="project" value="UniProtKB-KW"/>
</dbReference>
<dbReference type="Pfam" id="PF18073">
    <property type="entry name" value="Zn_ribbon_LapB"/>
    <property type="match status" value="1"/>
</dbReference>
<dbReference type="InterPro" id="IPR004504">
    <property type="entry name" value="DNA_repair_RadA"/>
</dbReference>
<keyword evidence="8 11" id="KW-0346">Stress response</keyword>
<keyword evidence="7 11" id="KW-0067">ATP-binding</keyword>
<evidence type="ECO:0000256" key="5">
    <source>
        <dbReference type="ARBA" id="ARBA00022801"/>
    </source>
</evidence>
<keyword evidence="9 11" id="KW-0238">DNA-binding</keyword>
<dbReference type="CDD" id="cd01121">
    <property type="entry name" value="RadA_SMS_N"/>
    <property type="match status" value="1"/>
</dbReference>
<evidence type="ECO:0000256" key="11">
    <source>
        <dbReference type="HAMAP-Rule" id="MF_01498"/>
    </source>
</evidence>
<keyword evidence="6 13" id="KW-0862">Zinc</keyword>
<name>A0A9D1I5S4_9CLOT</name>
<gene>
    <name evidence="11 15" type="primary">radA</name>
    <name evidence="15" type="ORF">IAD50_00125</name>
</gene>
<dbReference type="GO" id="GO:0005829">
    <property type="term" value="C:cytosol"/>
    <property type="evidence" value="ECO:0007669"/>
    <property type="project" value="TreeGrafter"/>
</dbReference>
<evidence type="ECO:0000256" key="9">
    <source>
        <dbReference type="ARBA" id="ARBA00023125"/>
    </source>
</evidence>
<dbReference type="EMBL" id="DVMM01000003">
    <property type="protein sequence ID" value="HIU28684.1"/>
    <property type="molecule type" value="Genomic_DNA"/>
</dbReference>
<organism evidence="15 16">
    <name type="scientific">Candidatus Egerieisoma faecipullorum</name>
    <dbReference type="NCBI Taxonomy" id="2840963"/>
    <lineage>
        <taxon>Bacteria</taxon>
        <taxon>Bacillati</taxon>
        <taxon>Bacillota</taxon>
        <taxon>Clostridia</taxon>
        <taxon>Eubacteriales</taxon>
        <taxon>Clostridiaceae</taxon>
        <taxon>Clostridiaceae incertae sedis</taxon>
        <taxon>Candidatus Egerieisoma</taxon>
    </lineage>
</organism>
<keyword evidence="5" id="KW-0378">Hydrolase</keyword>
<dbReference type="PANTHER" id="PTHR32472:SF10">
    <property type="entry name" value="DNA REPAIR PROTEIN RADA-LIKE PROTEIN"/>
    <property type="match status" value="1"/>
</dbReference>
<dbReference type="PROSITE" id="PS50162">
    <property type="entry name" value="RECA_2"/>
    <property type="match status" value="1"/>
</dbReference>
<feature type="binding site" evidence="11">
    <location>
        <begin position="100"/>
        <end position="107"/>
    </location>
    <ligand>
        <name>ATP</name>
        <dbReference type="ChEBI" id="CHEBI:30616"/>
    </ligand>
</feature>
<dbReference type="PANTHER" id="PTHR32472">
    <property type="entry name" value="DNA REPAIR PROTEIN RADA"/>
    <property type="match status" value="1"/>
</dbReference>
<dbReference type="InterPro" id="IPR014721">
    <property type="entry name" value="Ribsml_uS5_D2-typ_fold_subgr"/>
</dbReference>
<dbReference type="InterPro" id="IPR003593">
    <property type="entry name" value="AAA+_ATPase"/>
</dbReference>
<evidence type="ECO:0000256" key="12">
    <source>
        <dbReference type="NCBIfam" id="TIGR00416"/>
    </source>
</evidence>
<comment type="similarity">
    <text evidence="11 13">Belongs to the RecA family. RadA subfamily.</text>
</comment>
<evidence type="ECO:0000256" key="6">
    <source>
        <dbReference type="ARBA" id="ARBA00022833"/>
    </source>
</evidence>
<dbReference type="PRINTS" id="PR01874">
    <property type="entry name" value="DNAREPAIRADA"/>
</dbReference>
<evidence type="ECO:0000259" key="14">
    <source>
        <dbReference type="PROSITE" id="PS50162"/>
    </source>
</evidence>